<evidence type="ECO:0000256" key="1">
    <source>
        <dbReference type="SAM" id="MobiDB-lite"/>
    </source>
</evidence>
<name>A0A176WMW9_MARPO</name>
<protein>
    <submittedName>
        <fullName evidence="2">Uncharacterized protein</fullName>
    </submittedName>
</protein>
<evidence type="ECO:0000313" key="2">
    <source>
        <dbReference type="EMBL" id="OAE34419.1"/>
    </source>
</evidence>
<dbReference type="AlphaFoldDB" id="A0A176WMW9"/>
<sequence>MGGLGGATAVAGANLARTRNSGRAKRESGTVGPREKKSFRALAVLITQTLNSAAALNCVRLCRKTAIGFCCALRCAGQHSMRKDEEKKKHEIPQSPREEQRHFELAFPGARNASPERAGCS</sequence>
<feature type="region of interest" description="Disordered" evidence="1">
    <location>
        <begin position="80"/>
        <end position="121"/>
    </location>
</feature>
<dbReference type="Proteomes" id="UP000077202">
    <property type="component" value="Unassembled WGS sequence"/>
</dbReference>
<feature type="compositionally biased region" description="Basic and acidic residues" evidence="1">
    <location>
        <begin position="81"/>
        <end position="104"/>
    </location>
</feature>
<feature type="compositionally biased region" description="Basic and acidic residues" evidence="1">
    <location>
        <begin position="24"/>
        <end position="34"/>
    </location>
</feature>
<keyword evidence="3" id="KW-1185">Reference proteome</keyword>
<accession>A0A176WMW9</accession>
<comment type="caution">
    <text evidence="2">The sequence shown here is derived from an EMBL/GenBank/DDBJ whole genome shotgun (WGS) entry which is preliminary data.</text>
</comment>
<proteinExistence type="predicted"/>
<reference evidence="2" key="1">
    <citation type="submission" date="2016-03" db="EMBL/GenBank/DDBJ databases">
        <title>Mechanisms controlling the formation of the plant cell surface in tip-growing cells are functionally conserved among land plants.</title>
        <authorList>
            <person name="Honkanen S."/>
            <person name="Jones V.A."/>
            <person name="Morieri G."/>
            <person name="Champion C."/>
            <person name="Hetherington A.J."/>
            <person name="Kelly S."/>
            <person name="Saint-Marcoux D."/>
            <person name="Proust H."/>
            <person name="Prescott H."/>
            <person name="Dolan L."/>
        </authorList>
    </citation>
    <scope>NUCLEOTIDE SEQUENCE [LARGE SCALE GENOMIC DNA]</scope>
    <source>
        <tissue evidence="2">Whole gametophyte</tissue>
    </source>
</reference>
<evidence type="ECO:0000313" key="3">
    <source>
        <dbReference type="Proteomes" id="UP000077202"/>
    </source>
</evidence>
<organism evidence="2 3">
    <name type="scientific">Marchantia polymorpha subsp. ruderalis</name>
    <dbReference type="NCBI Taxonomy" id="1480154"/>
    <lineage>
        <taxon>Eukaryota</taxon>
        <taxon>Viridiplantae</taxon>
        <taxon>Streptophyta</taxon>
        <taxon>Embryophyta</taxon>
        <taxon>Marchantiophyta</taxon>
        <taxon>Marchantiopsida</taxon>
        <taxon>Marchantiidae</taxon>
        <taxon>Marchantiales</taxon>
        <taxon>Marchantiaceae</taxon>
        <taxon>Marchantia</taxon>
    </lineage>
</organism>
<dbReference type="EMBL" id="LVLJ01000408">
    <property type="protein sequence ID" value="OAE34419.1"/>
    <property type="molecule type" value="Genomic_DNA"/>
</dbReference>
<feature type="region of interest" description="Disordered" evidence="1">
    <location>
        <begin position="13"/>
        <end position="34"/>
    </location>
</feature>
<gene>
    <name evidence="2" type="ORF">AXG93_4875s1390</name>
</gene>